<reference evidence="2" key="1">
    <citation type="submission" date="2014-09" db="EMBL/GenBank/DDBJ databases">
        <authorList>
            <person name="Sharma Rahul"/>
            <person name="Thines Marco"/>
        </authorList>
    </citation>
    <scope>NUCLEOTIDE SEQUENCE [LARGE SCALE GENOMIC DNA]</scope>
</reference>
<keyword evidence="2" id="KW-1185">Reference proteome</keyword>
<dbReference type="AlphaFoldDB" id="A0A0P1ACC5"/>
<dbReference type="EMBL" id="CCYD01000322">
    <property type="protein sequence ID" value="CEG38549.1"/>
    <property type="molecule type" value="Genomic_DNA"/>
</dbReference>
<sequence>MIRFDNQTVLRVKRCDMRDVRAVVGKMKAEKKKIPFFVLDEMTSNANIDAGGKQMAAFQRNVFRVCGLVVVIMGTDSNITNLFPLYFASYREPYEWMSLVPRFPRYQLMLHNNLERQGWSKAESCKTLLRILVGGLRGISSTKSWNTRFETAPSVSAI</sequence>
<protein>
    <submittedName>
        <fullName evidence="1">Uncharacterized protein</fullName>
    </submittedName>
</protein>
<proteinExistence type="predicted"/>
<accession>A0A0P1ACC5</accession>
<name>A0A0P1ACC5_PLAHL</name>
<dbReference type="RefSeq" id="XP_024574918.1">
    <property type="nucleotide sequence ID" value="XM_024723997.1"/>
</dbReference>
<dbReference type="Proteomes" id="UP000054928">
    <property type="component" value="Unassembled WGS sequence"/>
</dbReference>
<dbReference type="GeneID" id="36403670"/>
<organism evidence="1 2">
    <name type="scientific">Plasmopara halstedii</name>
    <name type="common">Downy mildew of sunflower</name>
    <dbReference type="NCBI Taxonomy" id="4781"/>
    <lineage>
        <taxon>Eukaryota</taxon>
        <taxon>Sar</taxon>
        <taxon>Stramenopiles</taxon>
        <taxon>Oomycota</taxon>
        <taxon>Peronosporomycetes</taxon>
        <taxon>Peronosporales</taxon>
        <taxon>Peronosporaceae</taxon>
        <taxon>Plasmopara</taxon>
    </lineage>
</organism>
<evidence type="ECO:0000313" key="2">
    <source>
        <dbReference type="Proteomes" id="UP000054928"/>
    </source>
</evidence>
<evidence type="ECO:0000313" key="1">
    <source>
        <dbReference type="EMBL" id="CEG38549.1"/>
    </source>
</evidence>
<dbReference type="OrthoDB" id="122900at2759"/>